<dbReference type="AlphaFoldDB" id="A0AAV6HJT6"/>
<keyword evidence="2" id="KW-0472">Membrane</keyword>
<feature type="transmembrane region" description="Helical" evidence="2">
    <location>
        <begin position="6"/>
        <end position="39"/>
    </location>
</feature>
<sequence length="74" mass="7767">MDGGGGVVVIVPLLMVSWVLAVDLIAINIGFGLAGLFLFSIVGEVVEAPALSPHDLFSPLEPKPSARTEKRIEP</sequence>
<evidence type="ECO:0000313" key="3">
    <source>
        <dbReference type="EMBL" id="KAG5514283.1"/>
    </source>
</evidence>
<keyword evidence="2" id="KW-1133">Transmembrane helix</keyword>
<keyword evidence="4" id="KW-1185">Reference proteome</keyword>
<accession>A0AAV6HJT6</accession>
<feature type="compositionally biased region" description="Basic and acidic residues" evidence="1">
    <location>
        <begin position="64"/>
        <end position="74"/>
    </location>
</feature>
<proteinExistence type="predicted"/>
<dbReference type="EMBL" id="JACTNZ010000013">
    <property type="protein sequence ID" value="KAG5514283.1"/>
    <property type="molecule type" value="Genomic_DNA"/>
</dbReference>
<gene>
    <name evidence="3" type="ORF">RHGRI_035627</name>
</gene>
<dbReference type="Proteomes" id="UP000823749">
    <property type="component" value="Chromosome 13"/>
</dbReference>
<protein>
    <submittedName>
        <fullName evidence="3">Uncharacterized protein</fullName>
    </submittedName>
</protein>
<reference evidence="3 4" key="1">
    <citation type="submission" date="2020-08" db="EMBL/GenBank/DDBJ databases">
        <title>Plant Genome Project.</title>
        <authorList>
            <person name="Zhang R.-G."/>
        </authorList>
    </citation>
    <scope>NUCLEOTIDE SEQUENCE [LARGE SCALE GENOMIC DNA]</scope>
    <source>
        <strain evidence="3">WSP0</strain>
        <tissue evidence="3">Leaf</tissue>
    </source>
</reference>
<feature type="region of interest" description="Disordered" evidence="1">
    <location>
        <begin position="54"/>
        <end position="74"/>
    </location>
</feature>
<evidence type="ECO:0000313" key="4">
    <source>
        <dbReference type="Proteomes" id="UP000823749"/>
    </source>
</evidence>
<keyword evidence="2" id="KW-0812">Transmembrane</keyword>
<comment type="caution">
    <text evidence="3">The sequence shown here is derived from an EMBL/GenBank/DDBJ whole genome shotgun (WGS) entry which is preliminary data.</text>
</comment>
<evidence type="ECO:0000256" key="1">
    <source>
        <dbReference type="SAM" id="MobiDB-lite"/>
    </source>
</evidence>
<name>A0AAV6HJT6_9ERIC</name>
<evidence type="ECO:0000256" key="2">
    <source>
        <dbReference type="SAM" id="Phobius"/>
    </source>
</evidence>
<organism evidence="3 4">
    <name type="scientific">Rhododendron griersonianum</name>
    <dbReference type="NCBI Taxonomy" id="479676"/>
    <lineage>
        <taxon>Eukaryota</taxon>
        <taxon>Viridiplantae</taxon>
        <taxon>Streptophyta</taxon>
        <taxon>Embryophyta</taxon>
        <taxon>Tracheophyta</taxon>
        <taxon>Spermatophyta</taxon>
        <taxon>Magnoliopsida</taxon>
        <taxon>eudicotyledons</taxon>
        <taxon>Gunneridae</taxon>
        <taxon>Pentapetalae</taxon>
        <taxon>asterids</taxon>
        <taxon>Ericales</taxon>
        <taxon>Ericaceae</taxon>
        <taxon>Ericoideae</taxon>
        <taxon>Rhodoreae</taxon>
        <taxon>Rhododendron</taxon>
    </lineage>
</organism>